<gene>
    <name evidence="1" type="ORF">HF685_00775</name>
</gene>
<dbReference type="AlphaFoldDB" id="A0A6H2DI08"/>
<dbReference type="RefSeq" id="WP_168817738.1">
    <property type="nucleotide sequence ID" value="NZ_CP051217.1"/>
</dbReference>
<organism evidence="1 2">
    <name type="scientific">Parasphingorhabdus halotolerans</name>
    <dbReference type="NCBI Taxonomy" id="2725558"/>
    <lineage>
        <taxon>Bacteria</taxon>
        <taxon>Pseudomonadati</taxon>
        <taxon>Pseudomonadota</taxon>
        <taxon>Alphaproteobacteria</taxon>
        <taxon>Sphingomonadales</taxon>
        <taxon>Sphingomonadaceae</taxon>
        <taxon>Parasphingorhabdus</taxon>
    </lineage>
</organism>
<sequence>MSERNPADNSDNGGVIPLWRTTSAQRQFSSWTSGLGADGGVGDVDSFSGLTGRDLLENMPPSDDQDADIFSVAYKKGWEDGQTAFGDEHVTSNQKTGALAEAIQHLNDLSSRGSYTFILSAVESLFRRCAELAIPDPGLLQAWALQLAELVDQDQKGVTLVLHPDDVSLIDGNICKLALRGDGSMLRGNLKLSHSGGWIEKGSEVVLDELRTLIDEFSGTTSAADHD</sequence>
<reference evidence="1 2" key="1">
    <citation type="submission" date="2020-04" db="EMBL/GenBank/DDBJ databases">
        <title>Genome sequence for Sphingorhabdus sp. strain M1.</title>
        <authorList>
            <person name="Park S.-J."/>
        </authorList>
    </citation>
    <scope>NUCLEOTIDE SEQUENCE [LARGE SCALE GENOMIC DNA]</scope>
    <source>
        <strain evidence="1 2">JK6</strain>
    </source>
</reference>
<accession>A0A6H2DI08</accession>
<evidence type="ECO:0000313" key="2">
    <source>
        <dbReference type="Proteomes" id="UP000501600"/>
    </source>
</evidence>
<dbReference type="EMBL" id="CP051217">
    <property type="protein sequence ID" value="QJB68020.1"/>
    <property type="molecule type" value="Genomic_DNA"/>
</dbReference>
<evidence type="ECO:0000313" key="1">
    <source>
        <dbReference type="EMBL" id="QJB68020.1"/>
    </source>
</evidence>
<dbReference type="KEGG" id="phao:HF685_00775"/>
<keyword evidence="2" id="KW-1185">Reference proteome</keyword>
<proteinExistence type="predicted"/>
<name>A0A6H2DI08_9SPHN</name>
<evidence type="ECO:0008006" key="3">
    <source>
        <dbReference type="Google" id="ProtNLM"/>
    </source>
</evidence>
<protein>
    <recommendedName>
        <fullName evidence="3">Flagellar assembly protein FliH</fullName>
    </recommendedName>
</protein>
<dbReference type="Proteomes" id="UP000501600">
    <property type="component" value="Chromosome"/>
</dbReference>